<comment type="pathway">
    <text evidence="6">Amino-acid biosynthesis; L-arginine biosynthesis; N(2)-acetyl-L-ornithine from L-glutamate: step 3/4.</text>
</comment>
<evidence type="ECO:0000313" key="9">
    <source>
        <dbReference type="Proteomes" id="UP000320593"/>
    </source>
</evidence>
<dbReference type="EC" id="1.2.1.38" evidence="6"/>
<dbReference type="UniPathway" id="UPA00068">
    <property type="reaction ID" value="UER00108"/>
</dbReference>
<dbReference type="SUPFAM" id="SSF55347">
    <property type="entry name" value="Glyceraldehyde-3-phosphate dehydrogenase-like, C-terminal domain"/>
    <property type="match status" value="1"/>
</dbReference>
<protein>
    <recommendedName>
        <fullName evidence="6">N-acetyl-gamma-glutamyl-phosphate reductase</fullName>
        <shortName evidence="6">AGPR</shortName>
        <ecNumber evidence="6">1.2.1.38</ecNumber>
    </recommendedName>
    <alternativeName>
        <fullName evidence="6">N-acetyl-glutamate semialdehyde dehydrogenase</fullName>
        <shortName evidence="6">NAGSA dehydrogenase</shortName>
    </alternativeName>
</protein>
<keyword evidence="1 6" id="KW-0963">Cytoplasm</keyword>
<sequence length="316" mass="33441">MAARVFIDGEAGTTGLQIRERLATRRDIELLSIPDNLRKDRSAKADILNAADIAILCLPDEAAKESASLIEGESTRIIDASSAHRVSPDWTYGFAEMDTGQAEAIRSAVRVSNPGCWPHGVIAALRPLITAELLPRDLPVSVHGISGYSGGGKSMISAYEANSGAANIFAPYGLGFNHKHLPEMTEYGRLAATPLFTPAVGNYYKGMLTVVPLNLGQLDRVPTGVQIHAALAQHFASVPAGFVEVAPLQPLERSEDLDPQALNGTNALRLHVFANDARAQAVIIAVYDNLGKGASGAAVQNLNLMLGVDQTTSLAA</sequence>
<evidence type="ECO:0000256" key="4">
    <source>
        <dbReference type="ARBA" id="ARBA00022857"/>
    </source>
</evidence>
<dbReference type="InterPro" id="IPR050085">
    <property type="entry name" value="AGPR"/>
</dbReference>
<evidence type="ECO:0000256" key="2">
    <source>
        <dbReference type="ARBA" id="ARBA00022571"/>
    </source>
</evidence>
<dbReference type="CDD" id="cd17896">
    <property type="entry name" value="AGPR_2_N"/>
    <property type="match status" value="1"/>
</dbReference>
<organism evidence="8 9">
    <name type="scientific">Roseibium hamelinense</name>
    <dbReference type="NCBI Taxonomy" id="150831"/>
    <lineage>
        <taxon>Bacteria</taxon>
        <taxon>Pseudomonadati</taxon>
        <taxon>Pseudomonadota</taxon>
        <taxon>Alphaproteobacteria</taxon>
        <taxon>Hyphomicrobiales</taxon>
        <taxon>Stappiaceae</taxon>
        <taxon>Roseibium</taxon>
    </lineage>
</organism>
<dbReference type="Pfam" id="PF22698">
    <property type="entry name" value="Semialdhyde_dhC_1"/>
    <property type="match status" value="1"/>
</dbReference>
<evidence type="ECO:0000256" key="3">
    <source>
        <dbReference type="ARBA" id="ARBA00022605"/>
    </source>
</evidence>
<proteinExistence type="inferred from homology"/>
<dbReference type="RefSeq" id="WP_145345380.1">
    <property type="nucleotide sequence ID" value="NZ_SMLY01000078.1"/>
</dbReference>
<dbReference type="InterPro" id="IPR036291">
    <property type="entry name" value="NAD(P)-bd_dom_sf"/>
</dbReference>
<evidence type="ECO:0000256" key="1">
    <source>
        <dbReference type="ARBA" id="ARBA00022490"/>
    </source>
</evidence>
<keyword evidence="2 6" id="KW-0055">Arginine biosynthesis</keyword>
<comment type="similarity">
    <text evidence="6">Belongs to the NAGSA dehydrogenase family. Type 2 subfamily.</text>
</comment>
<feature type="active site" evidence="6">
    <location>
        <position position="116"/>
    </location>
</feature>
<dbReference type="PANTHER" id="PTHR32338:SF10">
    <property type="entry name" value="N-ACETYL-GAMMA-GLUTAMYL-PHOSPHATE REDUCTASE, CHLOROPLASTIC-RELATED"/>
    <property type="match status" value="1"/>
</dbReference>
<dbReference type="AlphaFoldDB" id="A0A562SNG7"/>
<dbReference type="InterPro" id="IPR010136">
    <property type="entry name" value="AGPR_type-2"/>
</dbReference>
<dbReference type="GO" id="GO:0005737">
    <property type="term" value="C:cytoplasm"/>
    <property type="evidence" value="ECO:0007669"/>
    <property type="project" value="UniProtKB-SubCell"/>
</dbReference>
<feature type="domain" description="Semialdehyde dehydrogenase NAD-binding" evidence="7">
    <location>
        <begin position="4"/>
        <end position="105"/>
    </location>
</feature>
<dbReference type="PANTHER" id="PTHR32338">
    <property type="entry name" value="N-ACETYL-GAMMA-GLUTAMYL-PHOSPHATE REDUCTASE, CHLOROPLASTIC-RELATED-RELATED"/>
    <property type="match status" value="1"/>
</dbReference>
<comment type="catalytic activity">
    <reaction evidence="6">
        <text>N-acetyl-L-glutamate 5-semialdehyde + phosphate + NADP(+) = N-acetyl-L-glutamyl 5-phosphate + NADPH + H(+)</text>
        <dbReference type="Rhea" id="RHEA:21588"/>
        <dbReference type="ChEBI" id="CHEBI:15378"/>
        <dbReference type="ChEBI" id="CHEBI:29123"/>
        <dbReference type="ChEBI" id="CHEBI:43474"/>
        <dbReference type="ChEBI" id="CHEBI:57783"/>
        <dbReference type="ChEBI" id="CHEBI:57936"/>
        <dbReference type="ChEBI" id="CHEBI:58349"/>
        <dbReference type="EC" id="1.2.1.38"/>
    </reaction>
</comment>
<dbReference type="GO" id="GO:0051287">
    <property type="term" value="F:NAD binding"/>
    <property type="evidence" value="ECO:0007669"/>
    <property type="project" value="InterPro"/>
</dbReference>
<keyword evidence="4 6" id="KW-0521">NADP</keyword>
<accession>A0A562SNG7</accession>
<dbReference type="OrthoDB" id="9801289at2"/>
<dbReference type="SUPFAM" id="SSF51735">
    <property type="entry name" value="NAD(P)-binding Rossmann-fold domains"/>
    <property type="match status" value="1"/>
</dbReference>
<comment type="function">
    <text evidence="6">Catalyzes the NADPH-dependent reduction of N-acetyl-5-glutamyl phosphate to yield N-acetyl-L-glutamate 5-semialdehyde.</text>
</comment>
<reference evidence="8 9" key="1">
    <citation type="submission" date="2019-07" db="EMBL/GenBank/DDBJ databases">
        <title>Genomic Encyclopedia of Archaeal and Bacterial Type Strains, Phase II (KMG-II): from individual species to whole genera.</title>
        <authorList>
            <person name="Goeker M."/>
        </authorList>
    </citation>
    <scope>NUCLEOTIDE SEQUENCE [LARGE SCALE GENOMIC DNA]</scope>
    <source>
        <strain evidence="8 9">ATCC BAA-252</strain>
    </source>
</reference>
<keyword evidence="5 6" id="KW-0560">Oxidoreductase</keyword>
<evidence type="ECO:0000256" key="6">
    <source>
        <dbReference type="HAMAP-Rule" id="MF_01110"/>
    </source>
</evidence>
<name>A0A562SNG7_9HYPH</name>
<dbReference type="CDD" id="cd23935">
    <property type="entry name" value="AGPR_2_C"/>
    <property type="match status" value="1"/>
</dbReference>
<dbReference type="SMART" id="SM00859">
    <property type="entry name" value="Semialdhyde_dh"/>
    <property type="match status" value="1"/>
</dbReference>
<comment type="subcellular location">
    <subcellularLocation>
        <location evidence="6">Cytoplasm</location>
    </subcellularLocation>
</comment>
<dbReference type="InterPro" id="IPR000534">
    <property type="entry name" value="Semialdehyde_DH_NAD-bd"/>
</dbReference>
<evidence type="ECO:0000259" key="7">
    <source>
        <dbReference type="SMART" id="SM00859"/>
    </source>
</evidence>
<dbReference type="Gene3D" id="3.40.50.720">
    <property type="entry name" value="NAD(P)-binding Rossmann-like Domain"/>
    <property type="match status" value="1"/>
</dbReference>
<comment type="caution">
    <text evidence="8">The sequence shown here is derived from an EMBL/GenBank/DDBJ whole genome shotgun (WGS) entry which is preliminary data.</text>
</comment>
<dbReference type="HAMAP" id="MF_01110">
    <property type="entry name" value="ArgC_type2"/>
    <property type="match status" value="1"/>
</dbReference>
<dbReference type="InterPro" id="IPR058924">
    <property type="entry name" value="AGPR_dimerisation_dom"/>
</dbReference>
<dbReference type="NCBIfam" id="TIGR01851">
    <property type="entry name" value="argC_other"/>
    <property type="match status" value="1"/>
</dbReference>
<gene>
    <name evidence="6" type="primary">argC</name>
    <name evidence="8" type="ORF">JM93_03242</name>
</gene>
<dbReference type="GO" id="GO:0003942">
    <property type="term" value="F:N-acetyl-gamma-glutamyl-phosphate reductase activity"/>
    <property type="evidence" value="ECO:0007669"/>
    <property type="project" value="UniProtKB-UniRule"/>
</dbReference>
<dbReference type="EMBL" id="VLLF01000008">
    <property type="protein sequence ID" value="TWI82728.1"/>
    <property type="molecule type" value="Genomic_DNA"/>
</dbReference>
<evidence type="ECO:0000313" key="8">
    <source>
        <dbReference type="EMBL" id="TWI82728.1"/>
    </source>
</evidence>
<keyword evidence="9" id="KW-1185">Reference proteome</keyword>
<dbReference type="Gene3D" id="3.30.360.10">
    <property type="entry name" value="Dihydrodipicolinate Reductase, domain 2"/>
    <property type="match status" value="1"/>
</dbReference>
<keyword evidence="3 6" id="KW-0028">Amino-acid biosynthesis</keyword>
<dbReference type="GO" id="GO:0006526">
    <property type="term" value="P:L-arginine biosynthetic process"/>
    <property type="evidence" value="ECO:0007669"/>
    <property type="project" value="UniProtKB-UniRule"/>
</dbReference>
<evidence type="ECO:0000256" key="5">
    <source>
        <dbReference type="ARBA" id="ARBA00023002"/>
    </source>
</evidence>
<dbReference type="Pfam" id="PF01118">
    <property type="entry name" value="Semialdhyde_dh"/>
    <property type="match status" value="1"/>
</dbReference>
<dbReference type="Proteomes" id="UP000320593">
    <property type="component" value="Unassembled WGS sequence"/>
</dbReference>